<evidence type="ECO:0000313" key="2">
    <source>
        <dbReference type="Proteomes" id="UP000812287"/>
    </source>
</evidence>
<accession>A0A9P7VFT1</accession>
<proteinExistence type="predicted"/>
<dbReference type="GeneID" id="66104185"/>
<dbReference type="AlphaFoldDB" id="A0A9P7VFT1"/>
<name>A0A9P7VFT1_9AGAR</name>
<dbReference type="EMBL" id="MU250584">
    <property type="protein sequence ID" value="KAG7439782.1"/>
    <property type="molecule type" value="Genomic_DNA"/>
</dbReference>
<reference evidence="1" key="1">
    <citation type="submission" date="2020-11" db="EMBL/GenBank/DDBJ databases">
        <title>Adaptations for nitrogen fixation in a non-lichenized fungal sporocarp promotes dispersal by wood-feeding termites.</title>
        <authorList>
            <consortium name="DOE Joint Genome Institute"/>
            <person name="Koch R.A."/>
            <person name="Yoon G."/>
            <person name="Arayal U."/>
            <person name="Lail K."/>
            <person name="Amirebrahimi M."/>
            <person name="Labutti K."/>
            <person name="Lipzen A."/>
            <person name="Riley R."/>
            <person name="Barry K."/>
            <person name="Henrissat B."/>
            <person name="Grigoriev I.V."/>
            <person name="Herr J.R."/>
            <person name="Aime M.C."/>
        </authorList>
    </citation>
    <scope>NUCLEOTIDE SEQUENCE</scope>
    <source>
        <strain evidence="1">MCA 3950</strain>
    </source>
</reference>
<dbReference type="RefSeq" id="XP_043033282.1">
    <property type="nucleotide sequence ID" value="XM_043181889.1"/>
</dbReference>
<keyword evidence="2" id="KW-1185">Reference proteome</keyword>
<protein>
    <submittedName>
        <fullName evidence="1">Uncharacterized protein</fullName>
    </submittedName>
</protein>
<dbReference type="Proteomes" id="UP000812287">
    <property type="component" value="Unassembled WGS sequence"/>
</dbReference>
<gene>
    <name evidence="1" type="ORF">BT62DRAFT_691100</name>
</gene>
<organism evidence="1 2">
    <name type="scientific">Guyanagaster necrorhizus</name>
    <dbReference type="NCBI Taxonomy" id="856835"/>
    <lineage>
        <taxon>Eukaryota</taxon>
        <taxon>Fungi</taxon>
        <taxon>Dikarya</taxon>
        <taxon>Basidiomycota</taxon>
        <taxon>Agaricomycotina</taxon>
        <taxon>Agaricomycetes</taxon>
        <taxon>Agaricomycetidae</taxon>
        <taxon>Agaricales</taxon>
        <taxon>Marasmiineae</taxon>
        <taxon>Physalacriaceae</taxon>
        <taxon>Guyanagaster</taxon>
    </lineage>
</organism>
<comment type="caution">
    <text evidence="1">The sequence shown here is derived from an EMBL/GenBank/DDBJ whole genome shotgun (WGS) entry which is preliminary data.</text>
</comment>
<evidence type="ECO:0000313" key="1">
    <source>
        <dbReference type="EMBL" id="KAG7439782.1"/>
    </source>
</evidence>
<sequence length="80" mass="8613">MAADVTCSRGRCFQAKMYPDPGFSPFRRQCSGVVLSTFYIPSTVIVLGKFHSLPITCSRSPVLSQVPLSKCIPGCLSSSP</sequence>